<dbReference type="RefSeq" id="WP_315586414.1">
    <property type="nucleotide sequence ID" value="NZ_JAVXUR010000003.1"/>
</dbReference>
<reference evidence="3" key="1">
    <citation type="submission" date="2023-07" db="EMBL/GenBank/DDBJ databases">
        <title>Substrates and metabolic shifts associated with increased methane emissions in unrestored hypersaline salterns.</title>
        <authorList>
            <person name="Bueno De Mesquita C.P."/>
            <person name="Tringe S.G."/>
        </authorList>
    </citation>
    <scope>NUCLEOTIDE SEQUENCE [LARGE SCALE GENOMIC DNA]</scope>
    <source>
        <strain evidence="3">I4</strain>
    </source>
</reference>
<dbReference type="Proteomes" id="UP001255917">
    <property type="component" value="Unassembled WGS sequence"/>
</dbReference>
<sequence length="246" mass="25503">MSVNDKTTVSSRKGAFEGFAPKRLTARHRARGVAAALMAAGLSTLFTGAAGGQAWGQEGLSDEVHHRVFTSYRAASIIDGNSLSNVQGAINVNMAAGSQNLQSNAGVIAMGENALASNIVVQIVTTNNRLVPEQASAVIEDRALSQAVGWISVNQVAGQENVQSNTLSVALGIRGSSLSSETLGQVLSRTQEPTEESEDTASSRRVAIDETAFAGSRGVIQVNQSAGRGNATGNHVGIRMTSGARR</sequence>
<protein>
    <recommendedName>
        <fullName evidence="4">Adhesin</fullName>
    </recommendedName>
</protein>
<name>A0ABU3NGF2_9GAMM</name>
<feature type="region of interest" description="Disordered" evidence="1">
    <location>
        <begin position="224"/>
        <end position="246"/>
    </location>
</feature>
<proteinExistence type="predicted"/>
<accession>A0ABU3NGF2</accession>
<feature type="region of interest" description="Disordered" evidence="1">
    <location>
        <begin position="182"/>
        <end position="204"/>
    </location>
</feature>
<feature type="compositionally biased region" description="Polar residues" evidence="1">
    <location>
        <begin position="182"/>
        <end position="191"/>
    </location>
</feature>
<evidence type="ECO:0000313" key="2">
    <source>
        <dbReference type="EMBL" id="MDT8879690.1"/>
    </source>
</evidence>
<organism evidence="2 3">
    <name type="scientific">Halomonas saccharevitans</name>
    <dbReference type="NCBI Taxonomy" id="416872"/>
    <lineage>
        <taxon>Bacteria</taxon>
        <taxon>Pseudomonadati</taxon>
        <taxon>Pseudomonadota</taxon>
        <taxon>Gammaproteobacteria</taxon>
        <taxon>Oceanospirillales</taxon>
        <taxon>Halomonadaceae</taxon>
        <taxon>Halomonas</taxon>
    </lineage>
</organism>
<comment type="caution">
    <text evidence="2">The sequence shown here is derived from an EMBL/GenBank/DDBJ whole genome shotgun (WGS) entry which is preliminary data.</text>
</comment>
<feature type="compositionally biased region" description="Polar residues" evidence="1">
    <location>
        <begin position="224"/>
        <end position="233"/>
    </location>
</feature>
<dbReference type="EMBL" id="JAVXUR010000003">
    <property type="protein sequence ID" value="MDT8879690.1"/>
    <property type="molecule type" value="Genomic_DNA"/>
</dbReference>
<evidence type="ECO:0000313" key="3">
    <source>
        <dbReference type="Proteomes" id="UP001255917"/>
    </source>
</evidence>
<gene>
    <name evidence="2" type="ORF">RSO68_09415</name>
</gene>
<keyword evidence="3" id="KW-1185">Reference proteome</keyword>
<evidence type="ECO:0000256" key="1">
    <source>
        <dbReference type="SAM" id="MobiDB-lite"/>
    </source>
</evidence>
<evidence type="ECO:0008006" key="4">
    <source>
        <dbReference type="Google" id="ProtNLM"/>
    </source>
</evidence>